<feature type="transmembrane region" description="Helical" evidence="3">
    <location>
        <begin position="478"/>
        <end position="499"/>
    </location>
</feature>
<evidence type="ECO:0000256" key="3">
    <source>
        <dbReference type="SAM" id="Phobius"/>
    </source>
</evidence>
<keyword evidence="5" id="KW-1185">Reference proteome</keyword>
<feature type="region of interest" description="Disordered" evidence="2">
    <location>
        <begin position="244"/>
        <end position="263"/>
    </location>
</feature>
<feature type="coiled-coil region" evidence="1">
    <location>
        <begin position="587"/>
        <end position="621"/>
    </location>
</feature>
<keyword evidence="1" id="KW-0175">Coiled coil</keyword>
<evidence type="ECO:0000313" key="5">
    <source>
        <dbReference type="Proteomes" id="UP000092024"/>
    </source>
</evidence>
<dbReference type="Proteomes" id="UP000092024">
    <property type="component" value="Unassembled WGS sequence"/>
</dbReference>
<dbReference type="AlphaFoldDB" id="A0A1A5YAH6"/>
<dbReference type="EMBL" id="LYPA01000080">
    <property type="protein sequence ID" value="OBR62385.1"/>
    <property type="molecule type" value="Genomic_DNA"/>
</dbReference>
<evidence type="ECO:0000256" key="1">
    <source>
        <dbReference type="SAM" id="Coils"/>
    </source>
</evidence>
<gene>
    <name evidence="4" type="ORF">A7K91_01845</name>
</gene>
<organism evidence="4 5">
    <name type="scientific">Paenibacillus oryzae</name>
    <dbReference type="NCBI Taxonomy" id="1844972"/>
    <lineage>
        <taxon>Bacteria</taxon>
        <taxon>Bacillati</taxon>
        <taxon>Bacillota</taxon>
        <taxon>Bacilli</taxon>
        <taxon>Bacillales</taxon>
        <taxon>Paenibacillaceae</taxon>
        <taxon>Paenibacillus</taxon>
    </lineage>
</organism>
<keyword evidence="3" id="KW-0472">Membrane</keyword>
<proteinExistence type="predicted"/>
<keyword evidence="3" id="KW-0812">Transmembrane</keyword>
<dbReference type="RefSeq" id="WP_068687245.1">
    <property type="nucleotide sequence ID" value="NZ_LYPA01000080.1"/>
</dbReference>
<name>A0A1A5YAH6_9BACL</name>
<dbReference type="STRING" id="1844972.A7K91_01845"/>
<accession>A0A1A5YAH6</accession>
<feature type="region of interest" description="Disordered" evidence="2">
    <location>
        <begin position="149"/>
        <end position="169"/>
    </location>
</feature>
<keyword evidence="3" id="KW-1133">Transmembrane helix</keyword>
<feature type="transmembrane region" description="Helical" evidence="3">
    <location>
        <begin position="519"/>
        <end position="542"/>
    </location>
</feature>
<evidence type="ECO:0000313" key="4">
    <source>
        <dbReference type="EMBL" id="OBR62385.1"/>
    </source>
</evidence>
<reference evidence="4 5" key="1">
    <citation type="submission" date="2016-05" db="EMBL/GenBank/DDBJ databases">
        <title>Paenibacillus oryzae. sp. nov., isolated from the rice root.</title>
        <authorList>
            <person name="Zhang J."/>
            <person name="Zhang X."/>
        </authorList>
    </citation>
    <scope>NUCLEOTIDE SEQUENCE [LARGE SCALE GENOMIC DNA]</scope>
    <source>
        <strain evidence="4 5">1DrF-4</strain>
    </source>
</reference>
<evidence type="ECO:0000256" key="2">
    <source>
        <dbReference type="SAM" id="MobiDB-lite"/>
    </source>
</evidence>
<comment type="caution">
    <text evidence="4">The sequence shown here is derived from an EMBL/GenBank/DDBJ whole genome shotgun (WGS) entry which is preliminary data.</text>
</comment>
<protein>
    <submittedName>
        <fullName evidence="4">Uncharacterized protein</fullName>
    </submittedName>
</protein>
<sequence>MNTAKAMAVQQRRMLASASGMTAIMQSAAASASGMLRALESFDTKAAARAQQGMESVEKAMTELVEPIKQATRQLQAMSAAIPTMGGNPAGSITIVNTVQAANTVMAASQATAVANSEKKPSDSKDNATKLGEKIEEFGKILAKHLPTFQSKDGAKKDGDNSAQEKAGDAANLSVTVEKLLTAQESLNSPLLQIATESGMINATLDTLGKLLIAALGQIYQEAQKITTSLDQLGQFFKSMANQRGAGANGGAGARPSPVSSATTNLMSGNQQALKAGKRAARTQDMEKQAAKALPAGPSVPALPGSVETGIVLAGETAMVAGGAAFGGGAGGAAVNAGSPSTALAVGAAETALVVAGEAGAGGAGVSAEAVAQTEAASAKAAEVEAKLPNLSEQMVELSGMYKSFISENEAVSNFINDNWSFFGSVYEGASVAIQAYNALQLISKTYTFLNSLALYAQAVASAYAEKGWRGLNAAMKGNIIILIVTLIAGLVMALVTLYKENDAVAMGFLKAWHSIILFFYRIPIYFWSFAEAAIKAFLFLYEKASSIFDFLFDGLVEGIKSLFKLFGKEIELDFKLNTGNLSELALAAVKAEKAAAEQTLENKDKELTQYRENLMTERAAKRAADEIEQEQKVTGLPTESSASNSVLAEQNAVAVSGGRLDEVGKINDTVDISSEDIKMMRELAEMKNIQNFVTLQPSVNVQTGDIRNGMDVGSMVQAITTMLQDEISSSAEGVYR</sequence>